<feature type="domain" description="GmrSD restriction endonucleases N-terminal" evidence="2">
    <location>
        <begin position="36"/>
        <end position="245"/>
    </location>
</feature>
<feature type="region of interest" description="Disordered" evidence="1">
    <location>
        <begin position="665"/>
        <end position="688"/>
    </location>
</feature>
<comment type="caution">
    <text evidence="3">The sequence shown here is derived from an EMBL/GenBank/DDBJ whole genome shotgun (WGS) entry which is preliminary data.</text>
</comment>
<dbReference type="PANTHER" id="PTHR37292">
    <property type="entry name" value="VNG6097C"/>
    <property type="match status" value="1"/>
</dbReference>
<dbReference type="InterPro" id="IPR004919">
    <property type="entry name" value="GmrSD_N"/>
</dbReference>
<dbReference type="EMBL" id="JACCCZ010000001">
    <property type="protein sequence ID" value="NYG04810.1"/>
    <property type="molecule type" value="Genomic_DNA"/>
</dbReference>
<dbReference type="Proteomes" id="UP000549695">
    <property type="component" value="Unassembled WGS sequence"/>
</dbReference>
<reference evidence="3 4" key="1">
    <citation type="submission" date="2020-07" db="EMBL/GenBank/DDBJ databases">
        <title>Sequencing the genomes of 1000 actinobacteria strains.</title>
        <authorList>
            <person name="Klenk H.-P."/>
        </authorList>
    </citation>
    <scope>NUCLEOTIDE SEQUENCE [LARGE SCALE GENOMIC DNA]</scope>
    <source>
        <strain evidence="3 4">DSM 44749</strain>
    </source>
</reference>
<evidence type="ECO:0000313" key="3">
    <source>
        <dbReference type="EMBL" id="NYG04810.1"/>
    </source>
</evidence>
<accession>A0A852W8B8</accession>
<protein>
    <recommendedName>
        <fullName evidence="2">GmrSD restriction endonucleases N-terminal domain-containing protein</fullName>
    </recommendedName>
</protein>
<evidence type="ECO:0000259" key="2">
    <source>
        <dbReference type="Pfam" id="PF03235"/>
    </source>
</evidence>
<evidence type="ECO:0000313" key="4">
    <source>
        <dbReference type="Proteomes" id="UP000549695"/>
    </source>
</evidence>
<feature type="region of interest" description="Disordered" evidence="1">
    <location>
        <begin position="713"/>
        <end position="744"/>
    </location>
</feature>
<gene>
    <name evidence="3" type="ORF">HDA37_005095</name>
</gene>
<organism evidence="3 4">
    <name type="scientific">Pseudonocardia alni</name>
    <name type="common">Amycolata alni</name>
    <dbReference type="NCBI Taxonomy" id="33907"/>
    <lineage>
        <taxon>Bacteria</taxon>
        <taxon>Bacillati</taxon>
        <taxon>Actinomycetota</taxon>
        <taxon>Actinomycetes</taxon>
        <taxon>Pseudonocardiales</taxon>
        <taxon>Pseudonocardiaceae</taxon>
        <taxon>Pseudonocardia</taxon>
    </lineage>
</organism>
<sequence length="853" mass="93467">MGRGRQHGHVRYIINGRPGIGKAQHGGNGGADMARLSTILDQIDSGSMLLPEFQRGYVWNKDQIRGLMRSLYKGFPVGALLVWEAEGHQQAVRGAEAGSGTKQLLLDGQQRITTLYGIIRGRPPAFFEGDPAIFTRLYFNVETEAFQFLAPSTARADLLWVDVTGLFNADQAKKYDQLIDEQWMRPNLGVYLSRLLQLESILERDFFVDRITGADKTVDVVVDIFNRVNSGGTRLSKGDLALARICSEWGDARPSMRRVLEGWRARQFTFSLDWLLRNVNAVATGRAPFAALEGVSADEFRTALDHASQNIEHFLGLVGGRLGIDHDRVISSGRYAFPIVTRLLHNGQGRFADGAEADKALYWFVHAALRGRFAGSAETALAKDLDIVDRSGVDGLITALERSRRGGLTVEPQDLEGVGRGARAYALLYMLTRVSGGRDLGTGGLLDGESGELRVHEIFPKDALYRHGYSRSEANAVGNLAFAVPGTATTLNRRSPHEYLMFCSAEALASQWIPADPELWRVENYRAFLDARRRLVAADANAFLGRLVGAEVAWTEGLPQVRVAEDTDERDARAVQIRDLLTELGVAGYANPALDAEIADPETSRALAVAEAYWPEGLQAGQGSPVVLELDPDEADLPRLAELGFEVFTSVDALRGFVQRRNEIAAGDRDDEGTGAPGVALVEPAPEAEPVVGPARQLELIEPEVAQLELPEVEQQAPAETPAAAATPEPAAPVHVPAPSVEPEPVVAPETTQAEALLEARLVEVLDVCKGELKHNPRPFVGLLVEYGPVDAVRRALRKPANDTFSFLWERRRLDLSVEAVMLDERFHDLFTDEERATARARLGEFDYEAARA</sequence>
<keyword evidence="4" id="KW-1185">Reference proteome</keyword>
<dbReference type="AlphaFoldDB" id="A0A852W8B8"/>
<dbReference type="RefSeq" id="WP_343935332.1">
    <property type="nucleotide sequence ID" value="NZ_BAAAJZ010000004.1"/>
</dbReference>
<dbReference type="PANTHER" id="PTHR37292:SF2">
    <property type="entry name" value="DUF262 DOMAIN-CONTAINING PROTEIN"/>
    <property type="match status" value="1"/>
</dbReference>
<evidence type="ECO:0000256" key="1">
    <source>
        <dbReference type="SAM" id="MobiDB-lite"/>
    </source>
</evidence>
<proteinExistence type="predicted"/>
<feature type="compositionally biased region" description="Low complexity" evidence="1">
    <location>
        <begin position="677"/>
        <end position="688"/>
    </location>
</feature>
<dbReference type="Pfam" id="PF03235">
    <property type="entry name" value="GmrSD_N"/>
    <property type="match status" value="1"/>
</dbReference>
<name>A0A852W8B8_PSEA5</name>